<evidence type="ECO:0000259" key="1">
    <source>
        <dbReference type="Pfam" id="PF00144"/>
    </source>
</evidence>
<dbReference type="Pfam" id="PF00144">
    <property type="entry name" value="Beta-lactamase"/>
    <property type="match status" value="1"/>
</dbReference>
<reference evidence="3" key="1">
    <citation type="journal article" date="2016" name="Genome Announc.">
        <title>Draft Genome Sequences of Five Rapidly Growing Mycobacterium Species, M. thermoresistibile, M. fortuitum subsp. acetamidolyticum, M. canariasense, M. brisbanense, and M. novocastrense.</title>
        <authorList>
            <person name="Katahira K."/>
            <person name="Ogura Y."/>
            <person name="Gotoh Y."/>
            <person name="Hayashi T."/>
        </authorList>
    </citation>
    <scope>NUCLEOTIDE SEQUENCE [LARGE SCALE GENOMIC DNA]</scope>
    <source>
        <strain evidence="3">JCM15654</strain>
    </source>
</reference>
<dbReference type="OrthoDB" id="3863176at2"/>
<dbReference type="STRING" id="146020.RMCB_6914"/>
<dbReference type="PANTHER" id="PTHR46825:SF9">
    <property type="entry name" value="BETA-LACTAMASE-RELATED DOMAIN-CONTAINING PROTEIN"/>
    <property type="match status" value="1"/>
</dbReference>
<keyword evidence="3" id="KW-1185">Reference proteome</keyword>
<dbReference type="InterPro" id="IPR012338">
    <property type="entry name" value="Beta-lactam/transpept-like"/>
</dbReference>
<dbReference type="EMBL" id="BCSX01000064">
    <property type="protein sequence ID" value="GAS92818.1"/>
    <property type="molecule type" value="Genomic_DNA"/>
</dbReference>
<dbReference type="InterPro" id="IPR050491">
    <property type="entry name" value="AmpC-like"/>
</dbReference>
<comment type="caution">
    <text evidence="2">The sequence shown here is derived from an EMBL/GenBank/DDBJ whole genome shotgun (WGS) entry which is preliminary data.</text>
</comment>
<accession>A0A100W767</accession>
<evidence type="ECO:0000313" key="3">
    <source>
        <dbReference type="Proteomes" id="UP000069620"/>
    </source>
</evidence>
<dbReference type="RefSeq" id="WP_062832365.1">
    <property type="nucleotide sequence ID" value="NZ_BCSX01000064.1"/>
</dbReference>
<evidence type="ECO:0000313" key="2">
    <source>
        <dbReference type="EMBL" id="GAS92818.1"/>
    </source>
</evidence>
<name>A0A100W767_9MYCO</name>
<dbReference type="Proteomes" id="UP000069620">
    <property type="component" value="Unassembled WGS sequence"/>
</dbReference>
<proteinExistence type="predicted"/>
<dbReference type="SUPFAM" id="SSF56601">
    <property type="entry name" value="beta-lactamase/transpeptidase-like"/>
    <property type="match status" value="1"/>
</dbReference>
<feature type="domain" description="Beta-lactamase-related" evidence="1">
    <location>
        <begin position="9"/>
        <end position="352"/>
    </location>
</feature>
<gene>
    <name evidence="2" type="ORF">RMCB_6914</name>
</gene>
<organism evidence="2 3">
    <name type="scientific">Mycolicibacterium brisbanense</name>
    <dbReference type="NCBI Taxonomy" id="146020"/>
    <lineage>
        <taxon>Bacteria</taxon>
        <taxon>Bacillati</taxon>
        <taxon>Actinomycetota</taxon>
        <taxon>Actinomycetes</taxon>
        <taxon>Mycobacteriales</taxon>
        <taxon>Mycobacteriaceae</taxon>
        <taxon>Mycolicibacterium</taxon>
    </lineage>
</organism>
<protein>
    <submittedName>
        <fullName evidence="2">Beta-lactamase</fullName>
    </submittedName>
</protein>
<sequence>MPADAQSALDSLVTARVMSETVPGAVYVVFTADGPVFSGSAGVAGGDGRRPCPDTAFRIASCTKSFTAAAVLRLRDAGVLSLDDPVAKFIDIGPCELPGAQSAPQTATIGALLAMSGGLATDNPWADRQESMSEYEFTALCRRGFTLTSAPGTRYEYSNLGYALLGRVIRQASGASYREYVTDSLLRPLGLSHSAFDAAQCTAPGGVTVGFHRVGDQWRPAAVSTPGAFSSIGGLYMTANELAAWCSWLAAGYPWGAIGDDVLAASSRREMQQLHQLDPVRVQGQVRAGGYGYGLEVELHDCGVVVSHRGGYPGFSAQMAWHPETQLGVVILENASYAQTPAVTALRHVLAAAGLPTRSALWPATIAARDEVERLLARWDDAVADRLFADNVDLDLPRQHRRAEIVSAAMRIGFCEECRHRPLASCEPTSTSPANLEWTVTGQRGELRCAITLTSVNPPKVQSITLSSKGSDCQQDRDGGR</sequence>
<dbReference type="InterPro" id="IPR001466">
    <property type="entry name" value="Beta-lactam-related"/>
</dbReference>
<dbReference type="PANTHER" id="PTHR46825">
    <property type="entry name" value="D-ALANYL-D-ALANINE-CARBOXYPEPTIDASE/ENDOPEPTIDASE AMPH"/>
    <property type="match status" value="1"/>
</dbReference>
<dbReference type="Gene3D" id="3.40.710.10">
    <property type="entry name" value="DD-peptidase/beta-lactamase superfamily"/>
    <property type="match status" value="1"/>
</dbReference>
<reference evidence="3" key="2">
    <citation type="submission" date="2016-02" db="EMBL/GenBank/DDBJ databases">
        <title>Draft genome sequence of five rapidly growing Mycobacterium species.</title>
        <authorList>
            <person name="Katahira K."/>
            <person name="Gotou Y."/>
            <person name="Iida K."/>
            <person name="Ogura Y."/>
            <person name="Hayashi T."/>
        </authorList>
    </citation>
    <scope>NUCLEOTIDE SEQUENCE [LARGE SCALE GENOMIC DNA]</scope>
    <source>
        <strain evidence="3">JCM15654</strain>
    </source>
</reference>
<dbReference type="AlphaFoldDB" id="A0A100W767"/>